<dbReference type="Proteomes" id="UP001327027">
    <property type="component" value="Unassembled WGS sequence"/>
</dbReference>
<dbReference type="InterPro" id="IPR010559">
    <property type="entry name" value="Sig_transdc_His_kin_internal"/>
</dbReference>
<proteinExistence type="predicted"/>
<organism evidence="3 4">
    <name type="scientific">Aquimarina gracilis</name>
    <dbReference type="NCBI Taxonomy" id="874422"/>
    <lineage>
        <taxon>Bacteria</taxon>
        <taxon>Pseudomonadati</taxon>
        <taxon>Bacteroidota</taxon>
        <taxon>Flavobacteriia</taxon>
        <taxon>Flavobacteriales</taxon>
        <taxon>Flavobacteriaceae</taxon>
        <taxon>Aquimarina</taxon>
    </lineage>
</organism>
<accession>A0ABU5ZQ08</accession>
<feature type="transmembrane region" description="Helical" evidence="1">
    <location>
        <begin position="9"/>
        <end position="29"/>
    </location>
</feature>
<keyword evidence="3" id="KW-0808">Transferase</keyword>
<evidence type="ECO:0000256" key="1">
    <source>
        <dbReference type="SAM" id="Phobius"/>
    </source>
</evidence>
<dbReference type="RefSeq" id="WP_324178223.1">
    <property type="nucleotide sequence ID" value="NZ_BAABAW010000016.1"/>
</dbReference>
<evidence type="ECO:0000259" key="2">
    <source>
        <dbReference type="Pfam" id="PF06580"/>
    </source>
</evidence>
<keyword evidence="1" id="KW-1133">Transmembrane helix</keyword>
<dbReference type="GO" id="GO:0016301">
    <property type="term" value="F:kinase activity"/>
    <property type="evidence" value="ECO:0007669"/>
    <property type="project" value="UniProtKB-KW"/>
</dbReference>
<keyword evidence="4" id="KW-1185">Reference proteome</keyword>
<protein>
    <submittedName>
        <fullName evidence="3">Histidine kinase</fullName>
    </submittedName>
</protein>
<comment type="caution">
    <text evidence="3">The sequence shown here is derived from an EMBL/GenBank/DDBJ whole genome shotgun (WGS) entry which is preliminary data.</text>
</comment>
<dbReference type="EMBL" id="JAYKLX010000001">
    <property type="protein sequence ID" value="MEB3344172.1"/>
    <property type="molecule type" value="Genomic_DNA"/>
</dbReference>
<dbReference type="Pfam" id="PF06580">
    <property type="entry name" value="His_kinase"/>
    <property type="match status" value="1"/>
</dbReference>
<keyword evidence="1" id="KW-0472">Membrane</keyword>
<evidence type="ECO:0000313" key="3">
    <source>
        <dbReference type="EMBL" id="MEB3344172.1"/>
    </source>
</evidence>
<keyword evidence="1" id="KW-0812">Transmembrane</keyword>
<feature type="transmembrane region" description="Helical" evidence="1">
    <location>
        <begin position="115"/>
        <end position="135"/>
    </location>
</feature>
<feature type="transmembrane region" description="Helical" evidence="1">
    <location>
        <begin position="80"/>
        <end position="103"/>
    </location>
</feature>
<sequence length="344" mass="39816">MNRLFIHHPVFRLIGPLCSGTLVYMLILLVNNNVAQLQEEFLGQELYVCIALSYLIQEYSRISLFFFEKLRSPKSLVGKIMLQVVISIMITIILVTVSMFLYFDLVLGFTPNVSELIIFNSIFSLITIIYLSLYLSHQFLHKINTEIITQELSKKQGVEKDFIQFKKGINPILMYETLEALILLMKKDKEKAELLVDHFSAVYRYILAETSKELVSLSRELEVLDQLLLLFGHLPYRKTSCLNKETITTWVVPGSILSFVEQIIRSTIVSKDEELIITILENSQYILLKYPHQEKIIETMDHSAIKDIQDAYRYYSDLETSITVDDAFKIIQIPKLTVDESSYS</sequence>
<name>A0ABU5ZQ08_9FLAO</name>
<keyword evidence="3" id="KW-0418">Kinase</keyword>
<evidence type="ECO:0000313" key="4">
    <source>
        <dbReference type="Proteomes" id="UP001327027"/>
    </source>
</evidence>
<gene>
    <name evidence="3" type="ORF">U6A24_01805</name>
</gene>
<reference evidence="3 4" key="1">
    <citation type="journal article" date="2013" name="Int. J. Syst. Evol. Microbiol.">
        <title>Aquimarina gracilis sp. nov., isolated from the gut microflora of a mussel, Mytilus coruscus, and emended description of Aquimarina spongiae.</title>
        <authorList>
            <person name="Park S.C."/>
            <person name="Choe H.N."/>
            <person name="Baik K.S."/>
            <person name="Seong C.N."/>
        </authorList>
    </citation>
    <scope>NUCLEOTIDE SEQUENCE [LARGE SCALE GENOMIC DNA]</scope>
    <source>
        <strain evidence="3 4">PSC32</strain>
    </source>
</reference>
<feature type="domain" description="Signal transduction histidine kinase internal region" evidence="2">
    <location>
        <begin position="166"/>
        <end position="227"/>
    </location>
</feature>